<comment type="caution">
    <text evidence="1">The sequence shown here is derived from an EMBL/GenBank/DDBJ whole genome shotgun (WGS) entry which is preliminary data.</text>
</comment>
<dbReference type="AlphaFoldDB" id="U7R021"/>
<evidence type="ECO:0000313" key="2">
    <source>
        <dbReference type="Proteomes" id="UP000017133"/>
    </source>
</evidence>
<accession>U7R021</accession>
<sequence length="395" mass="43197">MSTLNRSNNKLRLGILGVNFGWGSHAALESILREVRNRVDCNCWVIGFGSEYGRNILSEVVDEWCGFDRDDYISLTQAAKSKNLDVALVTLEGFAARSFEDAGVKTVFLDLMPFLWRGNDLSVPPLDVSYYLAMNLPGLKKETLGWMKTIKNLHWIEAVVPKYSVKSENLPRNGDQAIITLGGILGMSMTNTSNYPTLVLPGVLDALTGYGFRRIVVAGNVKQEVLESIAKPYRSCAEFILGPLGRDEYPRRIAESSICLSQPGLMSLLEASSCGTPLIRLPPQNISGFIQAEIHKAGTGAKTDTRWPNDVVNETLAHSKAVNGEASGNEYIYQAIADALMYKADIVRTSIKVQVSKLIPKCLSLPANTWYGLVNSVGTDGARQAAEILIHAVKG</sequence>
<dbReference type="SUPFAM" id="SSF53756">
    <property type="entry name" value="UDP-Glycosyltransferase/glycogen phosphorylase"/>
    <property type="match status" value="1"/>
</dbReference>
<dbReference type="EMBL" id="AXDT01000062">
    <property type="protein sequence ID" value="ERT13679.1"/>
    <property type="molecule type" value="Genomic_DNA"/>
</dbReference>
<name>U7R021_PHOTE</name>
<evidence type="ECO:0000313" key="1">
    <source>
        <dbReference type="EMBL" id="ERT13679.1"/>
    </source>
</evidence>
<reference evidence="1 2" key="1">
    <citation type="submission" date="2013-10" db="EMBL/GenBank/DDBJ databases">
        <title>Whole Genome Shotgun Sequence of Photorhabdus temperata J3.</title>
        <authorList>
            <person name="Park G.-S."/>
            <person name="Hong S.-J."/>
            <person name="Shin J.-H."/>
        </authorList>
    </citation>
    <scope>NUCLEOTIDE SEQUENCE [LARGE SCALE GENOMIC DNA]</scope>
    <source>
        <strain evidence="1 2">J3</strain>
    </source>
</reference>
<protein>
    <recommendedName>
        <fullName evidence="3">Glycosyl transferase family 28 C-terminal domain-containing protein</fullName>
    </recommendedName>
</protein>
<gene>
    <name evidence="1" type="ORF">O185_07560</name>
</gene>
<proteinExistence type="predicted"/>
<organism evidence="1 2">
    <name type="scientific">Photorhabdus temperata J3</name>
    <dbReference type="NCBI Taxonomy" id="1389415"/>
    <lineage>
        <taxon>Bacteria</taxon>
        <taxon>Pseudomonadati</taxon>
        <taxon>Pseudomonadota</taxon>
        <taxon>Gammaproteobacteria</taxon>
        <taxon>Enterobacterales</taxon>
        <taxon>Morganellaceae</taxon>
        <taxon>Photorhabdus</taxon>
    </lineage>
</organism>
<dbReference type="Proteomes" id="UP000017133">
    <property type="component" value="Unassembled WGS sequence"/>
</dbReference>
<dbReference type="PATRIC" id="fig|1389415.4.peg.1511"/>
<dbReference type="RefSeq" id="WP_023044281.1">
    <property type="nucleotide sequence ID" value="NZ_AXDT01000062.1"/>
</dbReference>
<keyword evidence="2" id="KW-1185">Reference proteome</keyword>
<evidence type="ECO:0008006" key="3">
    <source>
        <dbReference type="Google" id="ProtNLM"/>
    </source>
</evidence>